<keyword evidence="4" id="KW-1185">Reference proteome</keyword>
<dbReference type="Pfam" id="PF05193">
    <property type="entry name" value="Peptidase_M16_C"/>
    <property type="match status" value="1"/>
</dbReference>
<dbReference type="GO" id="GO:0046872">
    <property type="term" value="F:metal ion binding"/>
    <property type="evidence" value="ECO:0007669"/>
    <property type="project" value="InterPro"/>
</dbReference>
<evidence type="ECO:0000259" key="2">
    <source>
        <dbReference type="Pfam" id="PF05193"/>
    </source>
</evidence>
<name>A0A1I6VTB2_9SPHI</name>
<dbReference type="SUPFAM" id="SSF63411">
    <property type="entry name" value="LuxS/MPP-like metallohydrolase"/>
    <property type="match status" value="2"/>
</dbReference>
<dbReference type="PANTHER" id="PTHR11851:SF224">
    <property type="entry name" value="PROCESSING PROTEASE"/>
    <property type="match status" value="1"/>
</dbReference>
<dbReference type="PANTHER" id="PTHR11851">
    <property type="entry name" value="METALLOPROTEASE"/>
    <property type="match status" value="1"/>
</dbReference>
<organism evidence="3 4">
    <name type="scientific">Sphingobacterium wenxiniae</name>
    <dbReference type="NCBI Taxonomy" id="683125"/>
    <lineage>
        <taxon>Bacteria</taxon>
        <taxon>Pseudomonadati</taxon>
        <taxon>Bacteroidota</taxon>
        <taxon>Sphingobacteriia</taxon>
        <taxon>Sphingobacteriales</taxon>
        <taxon>Sphingobacteriaceae</taxon>
        <taxon>Sphingobacterium</taxon>
    </lineage>
</organism>
<feature type="domain" description="Peptidase M16 C-terminal" evidence="2">
    <location>
        <begin position="181"/>
        <end position="356"/>
    </location>
</feature>
<dbReference type="AlphaFoldDB" id="A0A1I6VTB2"/>
<feature type="domain" description="Peptidase M16 N-terminal" evidence="1">
    <location>
        <begin position="67"/>
        <end position="167"/>
    </location>
</feature>
<sequence>MLNRKEAPLKHPVADIHLVEPKSLQLENGLKIFVFYAEEQELLKAEFIFQNVFSSPENPLLNTCLSSMLKEGTNTRTSAQIAEEIDFYGGYLIPEYSYDQTALTMYILTKHLPAVLPIVHDVLTDSIIPESELQTFTRNNKQSLQVSLRKNEYVARRFFYRNLFGETRYGITPTEEAYDNLRREDLQALYRAQIQPQNCTLILSGDVTDEVLAQVEQLFGKNWINQGEIPSGLNPLLPEFQPQQFIEERTDAMQSAIRLGMPFINRKNPDFPAVQFVNTLFGGYFGSRLMRNIREDKGYTYSIGSAIASLRHTGFLTIASEVGVDVTQATLDEIQKEFQLLRTEPAPLEEVELVKNYMLGAILGSLESIFSHADKFKAVYFSNLDLSYYTRYNQTIREMTPERVQAVAQQYFDYDKLLRVVVGKV</sequence>
<dbReference type="EMBL" id="FOZZ01000017">
    <property type="protein sequence ID" value="SFT16938.1"/>
    <property type="molecule type" value="Genomic_DNA"/>
</dbReference>
<dbReference type="Proteomes" id="UP000198785">
    <property type="component" value="Unassembled WGS sequence"/>
</dbReference>
<evidence type="ECO:0000313" key="4">
    <source>
        <dbReference type="Proteomes" id="UP000198785"/>
    </source>
</evidence>
<dbReference type="STRING" id="683125.SAMN05660206_11719"/>
<gene>
    <name evidence="3" type="ORF">SAMN05660206_11719</name>
</gene>
<protein>
    <submittedName>
        <fullName evidence="3">Predicted Zn-dependent peptidase</fullName>
    </submittedName>
</protein>
<accession>A0A1I6VTB2</accession>
<dbReference type="InterPro" id="IPR050361">
    <property type="entry name" value="MPP/UQCRC_Complex"/>
</dbReference>
<dbReference type="Pfam" id="PF00675">
    <property type="entry name" value="Peptidase_M16"/>
    <property type="match status" value="1"/>
</dbReference>
<dbReference type="OrthoDB" id="9811314at2"/>
<dbReference type="RefSeq" id="WP_093367577.1">
    <property type="nucleotide sequence ID" value="NZ_FOZZ01000017.1"/>
</dbReference>
<dbReference type="InterPro" id="IPR007863">
    <property type="entry name" value="Peptidase_M16_C"/>
</dbReference>
<dbReference type="InterPro" id="IPR011249">
    <property type="entry name" value="Metalloenz_LuxS/M16"/>
</dbReference>
<evidence type="ECO:0000259" key="1">
    <source>
        <dbReference type="Pfam" id="PF00675"/>
    </source>
</evidence>
<reference evidence="3 4" key="1">
    <citation type="submission" date="2016-10" db="EMBL/GenBank/DDBJ databases">
        <authorList>
            <person name="de Groot N.N."/>
        </authorList>
    </citation>
    <scope>NUCLEOTIDE SEQUENCE [LARGE SCALE GENOMIC DNA]</scope>
    <source>
        <strain evidence="3 4">DSM 22789</strain>
    </source>
</reference>
<proteinExistence type="predicted"/>
<dbReference type="Gene3D" id="3.30.830.10">
    <property type="entry name" value="Metalloenzyme, LuxS/M16 peptidase-like"/>
    <property type="match status" value="2"/>
</dbReference>
<dbReference type="InterPro" id="IPR011765">
    <property type="entry name" value="Pept_M16_N"/>
</dbReference>
<evidence type="ECO:0000313" key="3">
    <source>
        <dbReference type="EMBL" id="SFT16938.1"/>
    </source>
</evidence>